<reference evidence="1 2" key="1">
    <citation type="journal article" date="2021" name="DNA Res.">
        <title>Genome analysis of Candida subhashii reveals its hybrid nature and dual mitochondrial genome conformations.</title>
        <authorList>
            <person name="Mixao V."/>
            <person name="Hegedusova E."/>
            <person name="Saus E."/>
            <person name="Pryszcz L.P."/>
            <person name="Cillingova A."/>
            <person name="Nosek J."/>
            <person name="Gabaldon T."/>
        </authorList>
    </citation>
    <scope>NUCLEOTIDE SEQUENCE [LARGE SCALE GENOMIC DNA]</scope>
    <source>
        <strain evidence="1 2">CBS 10753</strain>
    </source>
</reference>
<dbReference type="SMART" id="SM00268">
    <property type="entry name" value="ACTIN"/>
    <property type="match status" value="1"/>
</dbReference>
<dbReference type="EMBL" id="JAGSYN010000094">
    <property type="protein sequence ID" value="KAG7664407.1"/>
    <property type="molecule type" value="Genomic_DNA"/>
</dbReference>
<dbReference type="Proteomes" id="UP000694255">
    <property type="component" value="Unassembled WGS sequence"/>
</dbReference>
<protein>
    <submittedName>
        <fullName evidence="1">Uncharacterized protein</fullName>
    </submittedName>
</protein>
<dbReference type="InterPro" id="IPR004000">
    <property type="entry name" value="Actin"/>
</dbReference>
<dbReference type="RefSeq" id="XP_049264639.1">
    <property type="nucleotide sequence ID" value="XM_049405793.1"/>
</dbReference>
<dbReference type="GeneID" id="73468881"/>
<accession>A0A8J5QJU2</accession>
<organism evidence="1 2">
    <name type="scientific">[Candida] subhashii</name>
    <dbReference type="NCBI Taxonomy" id="561895"/>
    <lineage>
        <taxon>Eukaryota</taxon>
        <taxon>Fungi</taxon>
        <taxon>Dikarya</taxon>
        <taxon>Ascomycota</taxon>
        <taxon>Saccharomycotina</taxon>
        <taxon>Pichiomycetes</taxon>
        <taxon>Debaryomycetaceae</taxon>
        <taxon>Spathaspora</taxon>
    </lineage>
</organism>
<proteinExistence type="predicted"/>
<evidence type="ECO:0000313" key="2">
    <source>
        <dbReference type="Proteomes" id="UP000694255"/>
    </source>
</evidence>
<sequence>MSSHEHIVSIVILDIHSRYIKAGIVGKTLPEIELPINYDISDEQSTNEFPPQFEVDDSSLTIKQRQDLVNNLITNISGYKELTNVYRKCRGNWFDFSSQEEQPTLIPLLHQTLYSIWNDHLQLTPRTCKVFLIDNEYSIKTKHQISKLLLEKLKVKSVSFIPGSVLSILGSNRRDGLLLNFDWDGLWIHKIIDLRDIGSVCMKNLSGKTVHFEIVMKLIESDSDLNMEFDSIERYIFQSNETGLRDDVLKRLFYCNESLLGSIESIVKNSPIDIRSSLINNIVITGKLSSIPSFKREIINSLRKLFPTLHSFPTVGNWPACSLYLSQVYQKEEQDWKEITKDRLSDLYK</sequence>
<name>A0A8J5QJU2_9ASCO</name>
<dbReference type="AlphaFoldDB" id="A0A8J5QJU2"/>
<keyword evidence="2" id="KW-1185">Reference proteome</keyword>
<evidence type="ECO:0000313" key="1">
    <source>
        <dbReference type="EMBL" id="KAG7664407.1"/>
    </source>
</evidence>
<gene>
    <name evidence="1" type="ORF">J8A68_002080</name>
</gene>
<dbReference type="OrthoDB" id="337660at2759"/>
<comment type="caution">
    <text evidence="1">The sequence shown here is derived from an EMBL/GenBank/DDBJ whole genome shotgun (WGS) entry which is preliminary data.</text>
</comment>